<name>W5YUW2_9GAMM</name>
<sequence length="149" mass="16153">MCEQMKVLVLIVLAFALAGCASTQSVSFSPSKNYAVSIQSELFDAVRIEKNDITLLSDGRAIGYLRVEPVPADVASTPEFLKTLRSASESETVKTQALNVSPGFTGFSAQFRDYLTGYLMNEESPDTILIISFPESEFDKITGTISPGI</sequence>
<evidence type="ECO:0000313" key="2">
    <source>
        <dbReference type="EMBL" id="AHI33017.1"/>
    </source>
</evidence>
<dbReference type="Proteomes" id="UP000035081">
    <property type="component" value="Chromosome"/>
</dbReference>
<gene>
    <name evidence="2" type="ORF">AU15_05030</name>
</gene>
<dbReference type="HOGENOM" id="CLU_1747451_0_0_6"/>
<dbReference type="PROSITE" id="PS51257">
    <property type="entry name" value="PROKAR_LIPOPROTEIN"/>
    <property type="match status" value="1"/>
</dbReference>
<proteinExistence type="predicted"/>
<protein>
    <recommendedName>
        <fullName evidence="4">Lipoprotein</fullName>
    </recommendedName>
</protein>
<organism evidence="2 3">
    <name type="scientific">Marinobacter salarius</name>
    <dbReference type="NCBI Taxonomy" id="1420917"/>
    <lineage>
        <taxon>Bacteria</taxon>
        <taxon>Pseudomonadati</taxon>
        <taxon>Pseudomonadota</taxon>
        <taxon>Gammaproteobacteria</taxon>
        <taxon>Pseudomonadales</taxon>
        <taxon>Marinobacteraceae</taxon>
        <taxon>Marinobacter</taxon>
    </lineage>
</organism>
<dbReference type="EMBL" id="CP007152">
    <property type="protein sequence ID" value="AHI33017.1"/>
    <property type="molecule type" value="Genomic_DNA"/>
</dbReference>
<accession>W5YUW2</accession>
<dbReference type="KEGG" id="msr:AU15_05030"/>
<evidence type="ECO:0008006" key="4">
    <source>
        <dbReference type="Google" id="ProtNLM"/>
    </source>
</evidence>
<reference evidence="2 3" key="1">
    <citation type="journal article" date="2014" name="Genome Announc.">
        <title>Draft Genome Sequences of Marinobacter similis A3d10T and Marinobacter salarius R9SW1T.</title>
        <authorList>
            <person name="Ivanova E.P."/>
            <person name="Ng H.J."/>
            <person name="Webb H.K."/>
            <person name="Feng G."/>
            <person name="Oshima K."/>
            <person name="Hattori M."/>
            <person name="Ohkuma M."/>
            <person name="Sergeev A.F."/>
            <person name="Mikhailov V.V."/>
            <person name="Crawford R.J."/>
            <person name="Sawabe T."/>
        </authorList>
    </citation>
    <scope>NUCLEOTIDE SEQUENCE [LARGE SCALE GENOMIC DNA]</scope>
    <source>
        <strain evidence="3">A3d10 and R9SW1</strain>
    </source>
</reference>
<keyword evidence="1" id="KW-0732">Signal</keyword>
<dbReference type="AlphaFoldDB" id="W5YUW2"/>
<feature type="signal peptide" evidence="1">
    <location>
        <begin position="1"/>
        <end position="21"/>
    </location>
</feature>
<evidence type="ECO:0000256" key="1">
    <source>
        <dbReference type="SAM" id="SignalP"/>
    </source>
</evidence>
<feature type="chain" id="PRO_5004875662" description="Lipoprotein" evidence="1">
    <location>
        <begin position="22"/>
        <end position="149"/>
    </location>
</feature>
<evidence type="ECO:0000313" key="3">
    <source>
        <dbReference type="Proteomes" id="UP000035081"/>
    </source>
</evidence>